<organism evidence="2 3">
    <name type="scientific">Agaribacillus aureus</name>
    <dbReference type="NCBI Taxonomy" id="3051825"/>
    <lineage>
        <taxon>Bacteria</taxon>
        <taxon>Pseudomonadati</taxon>
        <taxon>Bacteroidota</taxon>
        <taxon>Cytophagia</taxon>
        <taxon>Cytophagales</taxon>
        <taxon>Splendidivirgaceae</taxon>
        <taxon>Agaribacillus</taxon>
    </lineage>
</organism>
<evidence type="ECO:0000313" key="3">
    <source>
        <dbReference type="Proteomes" id="UP001172083"/>
    </source>
</evidence>
<keyword evidence="1" id="KW-1133">Transmembrane helix</keyword>
<keyword evidence="3" id="KW-1185">Reference proteome</keyword>
<evidence type="ECO:0000256" key="1">
    <source>
        <dbReference type="SAM" id="Phobius"/>
    </source>
</evidence>
<dbReference type="RefSeq" id="WP_346761194.1">
    <property type="nucleotide sequence ID" value="NZ_JAUJEB010000007.1"/>
</dbReference>
<proteinExistence type="predicted"/>
<dbReference type="EMBL" id="JAUJEB010000007">
    <property type="protein sequence ID" value="MDN5215857.1"/>
    <property type="molecule type" value="Genomic_DNA"/>
</dbReference>
<protein>
    <submittedName>
        <fullName evidence="2">DUF4199 domain-containing protein</fullName>
    </submittedName>
</protein>
<gene>
    <name evidence="2" type="ORF">QQ020_27510</name>
</gene>
<keyword evidence="1" id="KW-0472">Membrane</keyword>
<reference evidence="2" key="1">
    <citation type="submission" date="2023-06" db="EMBL/GenBank/DDBJ databases">
        <title>Genomic of Agaribacillus aureum.</title>
        <authorList>
            <person name="Wang G."/>
        </authorList>
    </citation>
    <scope>NUCLEOTIDE SEQUENCE</scope>
    <source>
        <strain evidence="2">BMA12</strain>
    </source>
</reference>
<accession>A0ABT8LDM3</accession>
<feature type="transmembrane region" description="Helical" evidence="1">
    <location>
        <begin position="39"/>
        <end position="60"/>
    </location>
</feature>
<dbReference type="Pfam" id="PF13858">
    <property type="entry name" value="DUF4199"/>
    <property type="match status" value="1"/>
</dbReference>
<evidence type="ECO:0000313" key="2">
    <source>
        <dbReference type="EMBL" id="MDN5215857.1"/>
    </source>
</evidence>
<dbReference type="InterPro" id="IPR025250">
    <property type="entry name" value="DUF4199"/>
</dbReference>
<feature type="transmembrane region" description="Helical" evidence="1">
    <location>
        <begin position="72"/>
        <end position="96"/>
    </location>
</feature>
<comment type="caution">
    <text evidence="2">The sequence shown here is derived from an EMBL/GenBank/DDBJ whole genome shotgun (WGS) entry which is preliminary data.</text>
</comment>
<dbReference type="Proteomes" id="UP001172083">
    <property type="component" value="Unassembled WGS sequence"/>
</dbReference>
<feature type="transmembrane region" description="Helical" evidence="1">
    <location>
        <begin position="12"/>
        <end position="33"/>
    </location>
</feature>
<feature type="transmembrane region" description="Helical" evidence="1">
    <location>
        <begin position="139"/>
        <end position="163"/>
    </location>
</feature>
<sequence>MEQKPTVFQTGLKYGLILALINIGVSLITNLAGQGANQWLAFFIIVIFFAIVCFMAHKAFKDNGDGFMSYGQGLGIGAVMGLVAGLLSSIFSAIYVSYIDNSAMEEATQKQIEKMEERGMSDAQIDQAVEMMSMFQTPVMIVGFGLLYIFILGFIISLIVSAITKNSNPEAEL</sequence>
<keyword evidence="1" id="KW-0812">Transmembrane</keyword>
<name>A0ABT8LDM3_9BACT</name>